<keyword evidence="2" id="KW-1133">Transmembrane helix</keyword>
<dbReference type="NCBIfam" id="TIGR00229">
    <property type="entry name" value="sensory_box"/>
    <property type="match status" value="1"/>
</dbReference>
<dbReference type="GO" id="GO:0016301">
    <property type="term" value="F:kinase activity"/>
    <property type="evidence" value="ECO:0007669"/>
    <property type="project" value="UniProtKB-KW"/>
</dbReference>
<keyword evidence="2" id="KW-0472">Membrane</keyword>
<protein>
    <submittedName>
        <fullName evidence="5">PAS/PAC sensor hybrid histidine kinase</fullName>
    </submittedName>
</protein>
<dbReference type="PROSITE" id="PS50113">
    <property type="entry name" value="PAC"/>
    <property type="match status" value="1"/>
</dbReference>
<keyword evidence="5" id="KW-0808">Transferase</keyword>
<dbReference type="PANTHER" id="PTHR44757:SF2">
    <property type="entry name" value="BIOFILM ARCHITECTURE MAINTENANCE PROTEIN MBAA"/>
    <property type="match status" value="1"/>
</dbReference>
<dbReference type="InterPro" id="IPR035965">
    <property type="entry name" value="PAS-like_dom_sf"/>
</dbReference>
<organism evidence="5 6">
    <name type="scientific">Rhodopirellula sallentina SM41</name>
    <dbReference type="NCBI Taxonomy" id="1263870"/>
    <lineage>
        <taxon>Bacteria</taxon>
        <taxon>Pseudomonadati</taxon>
        <taxon>Planctomycetota</taxon>
        <taxon>Planctomycetia</taxon>
        <taxon>Pirellulales</taxon>
        <taxon>Pirellulaceae</taxon>
        <taxon>Rhodopirellula</taxon>
    </lineage>
</organism>
<dbReference type="Gene3D" id="3.30.450.20">
    <property type="entry name" value="PAS domain"/>
    <property type="match status" value="1"/>
</dbReference>
<dbReference type="OrthoDB" id="9762141at2"/>
<dbReference type="RefSeq" id="WP_008675747.1">
    <property type="nucleotide sequence ID" value="NZ_ANOH01000107.1"/>
</dbReference>
<dbReference type="SMART" id="SM00086">
    <property type="entry name" value="PAC"/>
    <property type="match status" value="1"/>
</dbReference>
<evidence type="ECO:0000259" key="4">
    <source>
        <dbReference type="PROSITE" id="PS50113"/>
    </source>
</evidence>
<feature type="domain" description="PAS" evidence="3">
    <location>
        <begin position="164"/>
        <end position="220"/>
    </location>
</feature>
<dbReference type="CDD" id="cd00130">
    <property type="entry name" value="PAS"/>
    <property type="match status" value="1"/>
</dbReference>
<keyword evidence="2" id="KW-0812">Transmembrane</keyword>
<evidence type="ECO:0000256" key="2">
    <source>
        <dbReference type="SAM" id="Phobius"/>
    </source>
</evidence>
<dbReference type="Pfam" id="PF13426">
    <property type="entry name" value="PAS_9"/>
    <property type="match status" value="1"/>
</dbReference>
<dbReference type="PATRIC" id="fig|1263870.3.peg.1484"/>
<evidence type="ECO:0000313" key="5">
    <source>
        <dbReference type="EMBL" id="EMI57156.1"/>
    </source>
</evidence>
<dbReference type="InterPro" id="IPR000014">
    <property type="entry name" value="PAS"/>
</dbReference>
<keyword evidence="5" id="KW-0418">Kinase</keyword>
<feature type="domain" description="PAC" evidence="4">
    <location>
        <begin position="237"/>
        <end position="289"/>
    </location>
</feature>
<keyword evidence="6" id="KW-1185">Reference proteome</keyword>
<dbReference type="InterPro" id="IPR001610">
    <property type="entry name" value="PAC"/>
</dbReference>
<dbReference type="InterPro" id="IPR000700">
    <property type="entry name" value="PAS-assoc_C"/>
</dbReference>
<dbReference type="AlphaFoldDB" id="M5UH29"/>
<dbReference type="InterPro" id="IPR052155">
    <property type="entry name" value="Biofilm_reg_signaling"/>
</dbReference>
<gene>
    <name evidence="5" type="ORF">RSSM_01384</name>
</gene>
<evidence type="ECO:0000259" key="3">
    <source>
        <dbReference type="PROSITE" id="PS50112"/>
    </source>
</evidence>
<dbReference type="SUPFAM" id="SSF55785">
    <property type="entry name" value="PYP-like sensor domain (PAS domain)"/>
    <property type="match status" value="1"/>
</dbReference>
<dbReference type="SMART" id="SM00091">
    <property type="entry name" value="PAS"/>
    <property type="match status" value="1"/>
</dbReference>
<dbReference type="EMBL" id="ANOH01000107">
    <property type="protein sequence ID" value="EMI57156.1"/>
    <property type="molecule type" value="Genomic_DNA"/>
</dbReference>
<sequence length="360" mass="39943">MYPSLFFRLNFIRINRYLFAIVLSATAALFLMRACLRGAQKQSWSSVTSAIIPNESTIDASALLTDLLQTGPVSLLPASVMILCGIVAAVVSTTFRNPLRHACAISQGHAGASFSHSDVSFHEALSAVATVSDSHQVATFTPRSKPEPDASVESDETQQWTVEKLRTFSRVVQQSPASVVITDSKAKIVYVNPRFEEVSGYSAAEAIGQTPRILNSGIHPPEFYTEMWKTLGQGKIWRGEICNRHRSGELFWEDTSITAVFDDNGKIANYVGIKIDITTRKRMETQLNAQLESLEKMNRSLEELSQREKQTSQSLQNKIEELEAFNRIAIGREMRIIALKNEINQLCVANGGAPKYEIAK</sequence>
<dbReference type="PROSITE" id="PS50112">
    <property type="entry name" value="PAS"/>
    <property type="match status" value="1"/>
</dbReference>
<proteinExistence type="predicted"/>
<dbReference type="Proteomes" id="UP000011885">
    <property type="component" value="Unassembled WGS sequence"/>
</dbReference>
<dbReference type="PANTHER" id="PTHR44757">
    <property type="entry name" value="DIGUANYLATE CYCLASE DGCP"/>
    <property type="match status" value="1"/>
</dbReference>
<name>M5UH29_9BACT</name>
<comment type="caution">
    <text evidence="5">The sequence shown here is derived from an EMBL/GenBank/DDBJ whole genome shotgun (WGS) entry which is preliminary data.</text>
</comment>
<feature type="transmembrane region" description="Helical" evidence="2">
    <location>
        <begin position="73"/>
        <end position="91"/>
    </location>
</feature>
<evidence type="ECO:0000313" key="6">
    <source>
        <dbReference type="Proteomes" id="UP000011885"/>
    </source>
</evidence>
<accession>M5UH29</accession>
<keyword evidence="1" id="KW-0175">Coiled coil</keyword>
<evidence type="ECO:0000256" key="1">
    <source>
        <dbReference type="SAM" id="Coils"/>
    </source>
</evidence>
<reference evidence="5 6" key="1">
    <citation type="journal article" date="2013" name="Mar. Genomics">
        <title>Expression of sulfatases in Rhodopirellula baltica and the diversity of sulfatases in the genus Rhodopirellula.</title>
        <authorList>
            <person name="Wegner C.E."/>
            <person name="Richter-Heitmann T."/>
            <person name="Klindworth A."/>
            <person name="Klockow C."/>
            <person name="Richter M."/>
            <person name="Achstetter T."/>
            <person name="Glockner F.O."/>
            <person name="Harder J."/>
        </authorList>
    </citation>
    <scope>NUCLEOTIDE SEQUENCE [LARGE SCALE GENOMIC DNA]</scope>
    <source>
        <strain evidence="5 6">SM41</strain>
    </source>
</reference>
<feature type="coiled-coil region" evidence="1">
    <location>
        <begin position="280"/>
        <end position="325"/>
    </location>
</feature>